<feature type="transmembrane region" description="Helical" evidence="5">
    <location>
        <begin position="113"/>
        <end position="133"/>
    </location>
</feature>
<feature type="domain" description="Major facilitator superfamily (MFS) profile" evidence="6">
    <location>
        <begin position="17"/>
        <end position="411"/>
    </location>
</feature>
<accession>I4C4E1</accession>
<evidence type="ECO:0000256" key="4">
    <source>
        <dbReference type="ARBA" id="ARBA00023136"/>
    </source>
</evidence>
<name>I4C4E1_DESTA</name>
<dbReference type="SUPFAM" id="SSF103473">
    <property type="entry name" value="MFS general substrate transporter"/>
    <property type="match status" value="1"/>
</dbReference>
<dbReference type="InterPro" id="IPR036259">
    <property type="entry name" value="MFS_trans_sf"/>
</dbReference>
<sequence>MTSLTDPAPHSMRRWAIFVVGSINFVISMFYRVSTAVISPSLVHDLGFTSSQLSDLSAVFFYAFAFSQLPMGVALDRYGTRRTLLVLSTFGVTGAILFSVGETPNHLIVARTLLGIGVSGNLMVLLTLFAAWFPVNRFGFLTGLVVSIGVLGNLLAATPLALMNHWIGWRSSFLVFALLNAAVVVIFLLIARERPPGSAPKTVRSGEMENGLYSLFRSYGYWAISLCSFVRYGYFAALQGLWIAPFLIYGLGLTEIAAGNALFVMGLGYMIALPLGGSLSDLVLRSRRQVVILSMSLMCLLTFSIVLWTKPVPMWLVMTTMFGLGFCSAPGNIAYAHMKELLPPDMVARALTAVNLFTVLGAGVITHILGIAVGPEPAKLTCPEDFRALWLIGGFSIALVVAVYYPVQDSNVLKQKRS</sequence>
<keyword evidence="2 5" id="KW-0812">Transmembrane</keyword>
<protein>
    <submittedName>
        <fullName evidence="7">Nitrate/nitrite transporter</fullName>
    </submittedName>
</protein>
<dbReference type="GO" id="GO:0012505">
    <property type="term" value="C:endomembrane system"/>
    <property type="evidence" value="ECO:0007669"/>
    <property type="project" value="UniProtKB-SubCell"/>
</dbReference>
<dbReference type="InterPro" id="IPR020846">
    <property type="entry name" value="MFS_dom"/>
</dbReference>
<dbReference type="PANTHER" id="PTHR43826:SF8">
    <property type="entry name" value="MAJOR FACILITATOR SUPERFAMILY (MFS) PROFILE DOMAIN-CONTAINING PROTEIN"/>
    <property type="match status" value="1"/>
</dbReference>
<evidence type="ECO:0000256" key="3">
    <source>
        <dbReference type="ARBA" id="ARBA00022989"/>
    </source>
</evidence>
<evidence type="ECO:0000313" key="7">
    <source>
        <dbReference type="EMBL" id="AFM24432.1"/>
    </source>
</evidence>
<dbReference type="EMBL" id="CP003360">
    <property type="protein sequence ID" value="AFM24432.1"/>
    <property type="molecule type" value="Genomic_DNA"/>
</dbReference>
<feature type="transmembrane region" description="Helical" evidence="5">
    <location>
        <begin position="290"/>
        <end position="308"/>
    </location>
</feature>
<dbReference type="Proteomes" id="UP000006055">
    <property type="component" value="Chromosome"/>
</dbReference>
<feature type="transmembrane region" description="Helical" evidence="5">
    <location>
        <begin position="83"/>
        <end position="101"/>
    </location>
</feature>
<feature type="transmembrane region" description="Helical" evidence="5">
    <location>
        <begin position="173"/>
        <end position="191"/>
    </location>
</feature>
<dbReference type="InterPro" id="IPR051337">
    <property type="entry name" value="OPA_Antiporter"/>
</dbReference>
<dbReference type="GO" id="GO:0061513">
    <property type="term" value="F:glucose 6-phosphate:phosphate antiporter activity"/>
    <property type="evidence" value="ECO:0007669"/>
    <property type="project" value="TreeGrafter"/>
</dbReference>
<keyword evidence="3 5" id="KW-1133">Transmembrane helix</keyword>
<gene>
    <name evidence="7" type="ordered locus">Desti_1722</name>
</gene>
<dbReference type="KEGG" id="dti:Desti_1722"/>
<evidence type="ECO:0000313" key="8">
    <source>
        <dbReference type="Proteomes" id="UP000006055"/>
    </source>
</evidence>
<evidence type="ECO:0000256" key="1">
    <source>
        <dbReference type="ARBA" id="ARBA00004127"/>
    </source>
</evidence>
<organism evidence="7 8">
    <name type="scientific">Desulfomonile tiedjei (strain ATCC 49306 / DSM 6799 / DCB-1)</name>
    <dbReference type="NCBI Taxonomy" id="706587"/>
    <lineage>
        <taxon>Bacteria</taxon>
        <taxon>Pseudomonadati</taxon>
        <taxon>Thermodesulfobacteriota</taxon>
        <taxon>Desulfomonilia</taxon>
        <taxon>Desulfomonilales</taxon>
        <taxon>Desulfomonilaceae</taxon>
        <taxon>Desulfomonile</taxon>
    </lineage>
</organism>
<dbReference type="STRING" id="706587.Desti_1722"/>
<evidence type="ECO:0000256" key="5">
    <source>
        <dbReference type="SAM" id="Phobius"/>
    </source>
</evidence>
<dbReference type="GO" id="GO:0035435">
    <property type="term" value="P:phosphate ion transmembrane transport"/>
    <property type="evidence" value="ECO:0007669"/>
    <property type="project" value="TreeGrafter"/>
</dbReference>
<feature type="transmembrane region" description="Helical" evidence="5">
    <location>
        <begin position="347"/>
        <end position="368"/>
    </location>
</feature>
<comment type="subcellular location">
    <subcellularLocation>
        <location evidence="1">Endomembrane system</location>
        <topology evidence="1">Multi-pass membrane protein</topology>
    </subcellularLocation>
</comment>
<dbReference type="PROSITE" id="PS50850">
    <property type="entry name" value="MFS"/>
    <property type="match status" value="1"/>
</dbReference>
<dbReference type="HOGENOM" id="CLU_001265_62_0_7"/>
<reference evidence="8" key="1">
    <citation type="submission" date="2012-06" db="EMBL/GenBank/DDBJ databases">
        <title>Complete sequence of chromosome of Desulfomonile tiedjei DSM 6799.</title>
        <authorList>
            <person name="Lucas S."/>
            <person name="Copeland A."/>
            <person name="Lapidus A."/>
            <person name="Glavina del Rio T."/>
            <person name="Dalin E."/>
            <person name="Tice H."/>
            <person name="Bruce D."/>
            <person name="Goodwin L."/>
            <person name="Pitluck S."/>
            <person name="Peters L."/>
            <person name="Ovchinnikova G."/>
            <person name="Zeytun A."/>
            <person name="Lu M."/>
            <person name="Kyrpides N."/>
            <person name="Mavromatis K."/>
            <person name="Ivanova N."/>
            <person name="Brettin T."/>
            <person name="Detter J.C."/>
            <person name="Han C."/>
            <person name="Larimer F."/>
            <person name="Land M."/>
            <person name="Hauser L."/>
            <person name="Markowitz V."/>
            <person name="Cheng J.-F."/>
            <person name="Hugenholtz P."/>
            <person name="Woyke T."/>
            <person name="Wu D."/>
            <person name="Spring S."/>
            <person name="Schroeder M."/>
            <person name="Brambilla E."/>
            <person name="Klenk H.-P."/>
            <person name="Eisen J.A."/>
        </authorList>
    </citation>
    <scope>NUCLEOTIDE SEQUENCE [LARGE SCALE GENOMIC DNA]</scope>
    <source>
        <strain evidence="8">ATCC 49306 / DSM 6799 / DCB-1</strain>
    </source>
</reference>
<dbReference type="PANTHER" id="PTHR43826">
    <property type="entry name" value="GLUCOSE-6-PHOSPHATE EXCHANGER SLC37A4"/>
    <property type="match status" value="1"/>
</dbReference>
<feature type="transmembrane region" description="Helical" evidence="5">
    <location>
        <begin position="388"/>
        <end position="407"/>
    </location>
</feature>
<feature type="transmembrane region" description="Helical" evidence="5">
    <location>
        <begin position="12"/>
        <end position="33"/>
    </location>
</feature>
<evidence type="ECO:0000259" key="6">
    <source>
        <dbReference type="PROSITE" id="PS50850"/>
    </source>
</evidence>
<dbReference type="OrthoDB" id="5315372at2"/>
<keyword evidence="4 5" id="KW-0472">Membrane</keyword>
<evidence type="ECO:0000256" key="2">
    <source>
        <dbReference type="ARBA" id="ARBA00022692"/>
    </source>
</evidence>
<dbReference type="InterPro" id="IPR011701">
    <property type="entry name" value="MFS"/>
</dbReference>
<dbReference type="Gene3D" id="1.20.1250.20">
    <property type="entry name" value="MFS general substrate transporter like domains"/>
    <property type="match status" value="2"/>
</dbReference>
<dbReference type="RefSeq" id="WP_014809579.1">
    <property type="nucleotide sequence ID" value="NC_018025.1"/>
</dbReference>
<dbReference type="Pfam" id="PF07690">
    <property type="entry name" value="MFS_1"/>
    <property type="match status" value="1"/>
</dbReference>
<proteinExistence type="predicted"/>
<feature type="transmembrane region" description="Helical" evidence="5">
    <location>
        <begin position="140"/>
        <end position="161"/>
    </location>
</feature>
<feature type="transmembrane region" description="Helical" evidence="5">
    <location>
        <begin position="314"/>
        <end position="335"/>
    </location>
</feature>
<feature type="transmembrane region" description="Helical" evidence="5">
    <location>
        <begin position="53"/>
        <end position="71"/>
    </location>
</feature>
<keyword evidence="8" id="KW-1185">Reference proteome</keyword>
<dbReference type="eggNOG" id="COG2223">
    <property type="taxonomic scope" value="Bacteria"/>
</dbReference>
<dbReference type="GO" id="GO:0016020">
    <property type="term" value="C:membrane"/>
    <property type="evidence" value="ECO:0007669"/>
    <property type="project" value="UniProtKB-ARBA"/>
</dbReference>
<dbReference type="AlphaFoldDB" id="I4C4E1"/>